<feature type="compositionally biased region" description="Basic residues" evidence="6">
    <location>
        <begin position="60"/>
        <end position="77"/>
    </location>
</feature>
<proteinExistence type="inferred from homology"/>
<comment type="subunit">
    <text evidence="5">Part of the 50S ribosomal subunit.</text>
</comment>
<dbReference type="PANTHER" id="PTHR10746:SF6">
    <property type="entry name" value="LARGE RIBOSOMAL SUBUNIT PROTEIN UL4M"/>
    <property type="match status" value="1"/>
</dbReference>
<reference evidence="7 8" key="1">
    <citation type="journal article" date="2016" name="Nat. Commun.">
        <title>Thousands of microbial genomes shed light on interconnected biogeochemical processes in an aquifer system.</title>
        <authorList>
            <person name="Anantharaman K."/>
            <person name="Brown C.T."/>
            <person name="Hug L.A."/>
            <person name="Sharon I."/>
            <person name="Castelle C.J."/>
            <person name="Probst A.J."/>
            <person name="Thomas B.C."/>
            <person name="Singh A."/>
            <person name="Wilkins M.J."/>
            <person name="Karaoz U."/>
            <person name="Brodie E.L."/>
            <person name="Williams K.H."/>
            <person name="Hubbard S.S."/>
            <person name="Banfield J.F."/>
        </authorList>
    </citation>
    <scope>NUCLEOTIDE SEQUENCE [LARGE SCALE GENOMIC DNA]</scope>
</reference>
<comment type="function">
    <text evidence="5">Forms part of the polypeptide exit tunnel.</text>
</comment>
<gene>
    <name evidence="5" type="primary">rplD</name>
    <name evidence="7" type="ORF">A2114_02355</name>
</gene>
<dbReference type="PANTHER" id="PTHR10746">
    <property type="entry name" value="50S RIBOSOMAL PROTEIN L4"/>
    <property type="match status" value="1"/>
</dbReference>
<keyword evidence="2 5" id="KW-0689">Ribosomal protein</keyword>
<dbReference type="InterPro" id="IPR023574">
    <property type="entry name" value="Ribosomal_uL4_dom_sf"/>
</dbReference>
<dbReference type="GO" id="GO:0003735">
    <property type="term" value="F:structural constituent of ribosome"/>
    <property type="evidence" value="ECO:0007669"/>
    <property type="project" value="InterPro"/>
</dbReference>
<dbReference type="InterPro" id="IPR013005">
    <property type="entry name" value="Ribosomal_uL4-like"/>
</dbReference>
<dbReference type="EMBL" id="MHTG01000034">
    <property type="protein sequence ID" value="OHA56691.1"/>
    <property type="molecule type" value="Genomic_DNA"/>
</dbReference>
<dbReference type="AlphaFoldDB" id="A0A1G2Q9R5"/>
<evidence type="ECO:0000313" key="8">
    <source>
        <dbReference type="Proteomes" id="UP000176494"/>
    </source>
</evidence>
<accession>A0A1G2Q9R5</accession>
<keyword evidence="3 5" id="KW-0687">Ribonucleoprotein</keyword>
<feature type="region of interest" description="Disordered" evidence="6">
    <location>
        <begin position="43"/>
        <end position="96"/>
    </location>
</feature>
<organism evidence="7 8">
    <name type="scientific">Candidatus Vogelbacteria bacterium GWA1_51_14</name>
    <dbReference type="NCBI Taxonomy" id="1802435"/>
    <lineage>
        <taxon>Bacteria</taxon>
        <taxon>Candidatus Vogeliibacteriota</taxon>
    </lineage>
</organism>
<dbReference type="NCBIfam" id="TIGR03953">
    <property type="entry name" value="rplD_bact"/>
    <property type="match status" value="1"/>
</dbReference>
<dbReference type="HAMAP" id="MF_01328_B">
    <property type="entry name" value="Ribosomal_uL4_B"/>
    <property type="match status" value="1"/>
</dbReference>
<name>A0A1G2Q9R5_9BACT</name>
<comment type="similarity">
    <text evidence="1 5">Belongs to the universal ribosomal protein uL4 family.</text>
</comment>
<dbReference type="Pfam" id="PF00573">
    <property type="entry name" value="Ribosomal_L4"/>
    <property type="match status" value="1"/>
</dbReference>
<dbReference type="Gene3D" id="3.40.1370.10">
    <property type="match status" value="1"/>
</dbReference>
<evidence type="ECO:0000256" key="5">
    <source>
        <dbReference type="HAMAP-Rule" id="MF_01328"/>
    </source>
</evidence>
<evidence type="ECO:0000313" key="7">
    <source>
        <dbReference type="EMBL" id="OHA56691.1"/>
    </source>
</evidence>
<dbReference type="STRING" id="1802435.A2114_02355"/>
<protein>
    <recommendedName>
        <fullName evidence="4 5">Large ribosomal subunit protein uL4</fullName>
    </recommendedName>
</protein>
<feature type="compositionally biased region" description="Basic and acidic residues" evidence="6">
    <location>
        <begin position="43"/>
        <end position="59"/>
    </location>
</feature>
<keyword evidence="5" id="KW-0699">rRNA-binding</keyword>
<evidence type="ECO:0000256" key="3">
    <source>
        <dbReference type="ARBA" id="ARBA00023274"/>
    </source>
</evidence>
<dbReference type="GO" id="GO:0019843">
    <property type="term" value="F:rRNA binding"/>
    <property type="evidence" value="ECO:0007669"/>
    <property type="project" value="UniProtKB-UniRule"/>
</dbReference>
<dbReference type="InterPro" id="IPR002136">
    <property type="entry name" value="Ribosomal_uL4"/>
</dbReference>
<evidence type="ECO:0000256" key="1">
    <source>
        <dbReference type="ARBA" id="ARBA00010528"/>
    </source>
</evidence>
<dbReference type="SUPFAM" id="SSF52166">
    <property type="entry name" value="Ribosomal protein L4"/>
    <property type="match status" value="1"/>
</dbReference>
<evidence type="ECO:0000256" key="2">
    <source>
        <dbReference type="ARBA" id="ARBA00022980"/>
    </source>
</evidence>
<sequence>MMEAAIYNPEGKKSGTIELEPKVFGLPWNADLVNQVVRGQEENARRTIAHAKDRSEVRGGGRKPWRQKGTGRARHGSIRSPIWTGGGVTHGPTKNEKYGQKINQKMKTKALYTVLSRKWRDAEVLFVDDLALSAPKTKSAVAMIKHLAEVAKSPSLAYKRGRRVLLLTPEATPAIRKSFSNLGGTLVMPVSQLNPLSALSYKHIIVIEPEKSVKLIANRLLARTTKK</sequence>
<dbReference type="GO" id="GO:0005840">
    <property type="term" value="C:ribosome"/>
    <property type="evidence" value="ECO:0007669"/>
    <property type="project" value="UniProtKB-KW"/>
</dbReference>
<keyword evidence="5" id="KW-0694">RNA-binding</keyword>
<comment type="function">
    <text evidence="5">One of the primary rRNA binding proteins, this protein initially binds near the 5'-end of the 23S rRNA. It is important during the early stages of 50S assembly. It makes multiple contacts with different domains of the 23S rRNA in the assembled 50S subunit and ribosome.</text>
</comment>
<comment type="caution">
    <text evidence="7">The sequence shown here is derived from an EMBL/GenBank/DDBJ whole genome shotgun (WGS) entry which is preliminary data.</text>
</comment>
<dbReference type="GO" id="GO:1990904">
    <property type="term" value="C:ribonucleoprotein complex"/>
    <property type="evidence" value="ECO:0007669"/>
    <property type="project" value="UniProtKB-KW"/>
</dbReference>
<dbReference type="Proteomes" id="UP000176494">
    <property type="component" value="Unassembled WGS sequence"/>
</dbReference>
<evidence type="ECO:0000256" key="4">
    <source>
        <dbReference type="ARBA" id="ARBA00035244"/>
    </source>
</evidence>
<evidence type="ECO:0000256" key="6">
    <source>
        <dbReference type="SAM" id="MobiDB-lite"/>
    </source>
</evidence>
<dbReference type="GO" id="GO:0006412">
    <property type="term" value="P:translation"/>
    <property type="evidence" value="ECO:0007669"/>
    <property type="project" value="UniProtKB-UniRule"/>
</dbReference>